<comment type="caution">
    <text evidence="1">The sequence shown here is derived from an EMBL/GenBank/DDBJ whole genome shotgun (WGS) entry which is preliminary data.</text>
</comment>
<dbReference type="Proteomes" id="UP000823775">
    <property type="component" value="Unassembled WGS sequence"/>
</dbReference>
<dbReference type="EMBL" id="JACEIK010001203">
    <property type="protein sequence ID" value="MCD7467117.1"/>
    <property type="molecule type" value="Genomic_DNA"/>
</dbReference>
<sequence length="192" mass="22093">MEFPVEGFDRSMRKATREGRFAHGGSGRCDGERGEESWWRWRFGGVAPEMVGGFEKWREVRWLGRGFALVRLGGISGGCCVRWFTTVVAGGFGKREKKWWRRWKGEKRERAEAVFRWCATPVVVERGEEEEEEGERSMVVGWFCLVVVLTGKKNERGRWARRLFLGVAGETERRGRLGGGFLILEEGKMKIV</sequence>
<organism evidence="1 2">
    <name type="scientific">Datura stramonium</name>
    <name type="common">Jimsonweed</name>
    <name type="synonym">Common thornapple</name>
    <dbReference type="NCBI Taxonomy" id="4076"/>
    <lineage>
        <taxon>Eukaryota</taxon>
        <taxon>Viridiplantae</taxon>
        <taxon>Streptophyta</taxon>
        <taxon>Embryophyta</taxon>
        <taxon>Tracheophyta</taxon>
        <taxon>Spermatophyta</taxon>
        <taxon>Magnoliopsida</taxon>
        <taxon>eudicotyledons</taxon>
        <taxon>Gunneridae</taxon>
        <taxon>Pentapetalae</taxon>
        <taxon>asterids</taxon>
        <taxon>lamiids</taxon>
        <taxon>Solanales</taxon>
        <taxon>Solanaceae</taxon>
        <taxon>Solanoideae</taxon>
        <taxon>Datureae</taxon>
        <taxon>Datura</taxon>
    </lineage>
</organism>
<evidence type="ECO:0000313" key="1">
    <source>
        <dbReference type="EMBL" id="MCD7467117.1"/>
    </source>
</evidence>
<gene>
    <name evidence="1" type="ORF">HAX54_004388</name>
</gene>
<reference evidence="1 2" key="1">
    <citation type="journal article" date="2021" name="BMC Genomics">
        <title>Datura genome reveals duplications of psychoactive alkaloid biosynthetic genes and high mutation rate following tissue culture.</title>
        <authorList>
            <person name="Rajewski A."/>
            <person name="Carter-House D."/>
            <person name="Stajich J."/>
            <person name="Litt A."/>
        </authorList>
    </citation>
    <scope>NUCLEOTIDE SEQUENCE [LARGE SCALE GENOMIC DNA]</scope>
    <source>
        <strain evidence="1">AR-01</strain>
    </source>
</reference>
<evidence type="ECO:0000313" key="2">
    <source>
        <dbReference type="Proteomes" id="UP000823775"/>
    </source>
</evidence>
<protein>
    <submittedName>
        <fullName evidence="1">Uncharacterized protein</fullName>
    </submittedName>
</protein>
<name>A0ABS8T958_DATST</name>
<accession>A0ABS8T958</accession>
<proteinExistence type="predicted"/>
<keyword evidence="2" id="KW-1185">Reference proteome</keyword>